<dbReference type="Proteomes" id="UP000887577">
    <property type="component" value="Unplaced"/>
</dbReference>
<organism evidence="2 3">
    <name type="scientific">Panagrolaimus superbus</name>
    <dbReference type="NCBI Taxonomy" id="310955"/>
    <lineage>
        <taxon>Eukaryota</taxon>
        <taxon>Metazoa</taxon>
        <taxon>Ecdysozoa</taxon>
        <taxon>Nematoda</taxon>
        <taxon>Chromadorea</taxon>
        <taxon>Rhabditida</taxon>
        <taxon>Tylenchina</taxon>
        <taxon>Panagrolaimomorpha</taxon>
        <taxon>Panagrolaimoidea</taxon>
        <taxon>Panagrolaimidae</taxon>
        <taxon>Panagrolaimus</taxon>
    </lineage>
</organism>
<feature type="region of interest" description="Disordered" evidence="1">
    <location>
        <begin position="1"/>
        <end position="20"/>
    </location>
</feature>
<protein>
    <submittedName>
        <fullName evidence="3">Uncharacterized protein</fullName>
    </submittedName>
</protein>
<dbReference type="WBParaSite" id="PSU_v2.g19469.t1">
    <property type="protein sequence ID" value="PSU_v2.g19469.t1"/>
    <property type="gene ID" value="PSU_v2.g19469"/>
</dbReference>
<accession>A0A914YKR2</accession>
<evidence type="ECO:0000313" key="3">
    <source>
        <dbReference type="WBParaSite" id="PSU_v2.g19469.t1"/>
    </source>
</evidence>
<reference evidence="3" key="1">
    <citation type="submission" date="2022-11" db="UniProtKB">
        <authorList>
            <consortium name="WormBaseParasite"/>
        </authorList>
    </citation>
    <scope>IDENTIFICATION</scope>
</reference>
<proteinExistence type="predicted"/>
<dbReference type="AlphaFoldDB" id="A0A914YKR2"/>
<name>A0A914YKR2_9BILA</name>
<keyword evidence="2" id="KW-1185">Reference proteome</keyword>
<evidence type="ECO:0000256" key="1">
    <source>
        <dbReference type="SAM" id="MobiDB-lite"/>
    </source>
</evidence>
<evidence type="ECO:0000313" key="2">
    <source>
        <dbReference type="Proteomes" id="UP000887577"/>
    </source>
</evidence>
<sequence>MSLQSSNFDNVTDSSENFQNQHISFTSDNYNYQEVARQERNEDLYIYDLNENDEFNISLISDSAAGDNNEVPEPNLEENFEDKNYFPQAVTSDLSSKDLLKIALNLDNNYDYCNSDLPPFKNSWK</sequence>